<dbReference type="EMBL" id="AJYB01000110">
    <property type="protein sequence ID" value="EIM04983.1"/>
    <property type="molecule type" value="Genomic_DNA"/>
</dbReference>
<dbReference type="EMBL" id="CP016534">
    <property type="protein sequence ID" value="ANU10877.1"/>
    <property type="molecule type" value="Genomic_DNA"/>
</dbReference>
<protein>
    <submittedName>
        <fullName evidence="3">Uncharacterized protein</fullName>
    </submittedName>
</protein>
<keyword evidence="1" id="KW-0732">Signal</keyword>
<dbReference type="AlphaFoldDB" id="A0A1C7DHI8"/>
<organism evidence="3 4">
    <name type="scientific">Planococcus antarcticus DSM 14505</name>
    <dbReference type="NCBI Taxonomy" id="1185653"/>
    <lineage>
        <taxon>Bacteria</taxon>
        <taxon>Bacillati</taxon>
        <taxon>Bacillota</taxon>
        <taxon>Bacilli</taxon>
        <taxon>Bacillales</taxon>
        <taxon>Caryophanaceae</taxon>
        <taxon>Planococcus</taxon>
    </lineage>
</organism>
<name>A0A1C7DHI8_9BACL</name>
<proteinExistence type="predicted"/>
<evidence type="ECO:0000313" key="5">
    <source>
        <dbReference type="Proteomes" id="UP000092661"/>
    </source>
</evidence>
<reference evidence="2" key="3">
    <citation type="submission" date="2016-10" db="EMBL/GenBank/DDBJ databases">
        <authorList>
            <person name="See-Too W.S."/>
        </authorList>
    </citation>
    <scope>NUCLEOTIDE SEQUENCE</scope>
    <source>
        <strain evidence="2">DSM 14505</strain>
    </source>
</reference>
<dbReference type="Proteomes" id="UP000092661">
    <property type="component" value="Chromosome"/>
</dbReference>
<gene>
    <name evidence="3" type="ORF">A1A1_18610</name>
    <name evidence="2" type="ORF">BBH88_11420</name>
</gene>
<keyword evidence="5" id="KW-1185">Reference proteome</keyword>
<reference evidence="3 4" key="1">
    <citation type="journal article" date="2012" name="J. Bacteriol.">
        <title>Genome Sequence of the Antarctic Psychrophile Bacterium Planococcus antarcticus DSM 14505.</title>
        <authorList>
            <person name="Margolles A."/>
            <person name="Gueimonde M."/>
            <person name="Sanchez B."/>
        </authorList>
    </citation>
    <scope>NUCLEOTIDE SEQUENCE [LARGE SCALE GENOMIC DNA]</scope>
    <source>
        <strain evidence="3 4">DSM 14505</strain>
    </source>
</reference>
<feature type="chain" id="PRO_5044556550" evidence="1">
    <location>
        <begin position="24"/>
        <end position="135"/>
    </location>
</feature>
<feature type="signal peptide" evidence="1">
    <location>
        <begin position="1"/>
        <end position="23"/>
    </location>
</feature>
<evidence type="ECO:0000313" key="4">
    <source>
        <dbReference type="Proteomes" id="UP000004725"/>
    </source>
</evidence>
<reference evidence="5" key="2">
    <citation type="submission" date="2016-07" db="EMBL/GenBank/DDBJ databases">
        <authorList>
            <person name="See-Too W.S."/>
        </authorList>
    </citation>
    <scope>NUCLEOTIDE SEQUENCE [LARGE SCALE GENOMIC DNA]</scope>
    <source>
        <strain evidence="5">DSM 14505</strain>
    </source>
</reference>
<evidence type="ECO:0000313" key="3">
    <source>
        <dbReference type="EMBL" id="EIM04983.1"/>
    </source>
</evidence>
<dbReference type="RefSeq" id="WP_006831649.1">
    <property type="nucleotide sequence ID" value="NZ_AJYB01000110.1"/>
</dbReference>
<evidence type="ECO:0000313" key="2">
    <source>
        <dbReference type="EMBL" id="ANU10877.1"/>
    </source>
</evidence>
<evidence type="ECO:0000256" key="1">
    <source>
        <dbReference type="SAM" id="SignalP"/>
    </source>
</evidence>
<dbReference type="KEGG" id="pana:BBH88_11420"/>
<accession>A0A1C7DHI8</accession>
<dbReference type="Proteomes" id="UP000004725">
    <property type="component" value="Unassembled WGS sequence"/>
</dbReference>
<sequence length="135" mass="15196">MKKIVFAAPFVILISLAAIIAWANLSTVESGIPEDYSKEDAEEFKGEENIKTAWNHWTKSGEFHEEDYEKNLTFIALRSIDDSQMEALGMSREISEMQKTIGLMNGNPMALSEAERAAYHSAFEQKLEAAYNSIN</sequence>
<dbReference type="OrthoDB" id="2453821at2"/>